<gene>
    <name evidence="2" type="ORF">AMQ22_00859</name>
</gene>
<name>A0A150J5U3_9EURY</name>
<protein>
    <submittedName>
        <fullName evidence="2">Uncharacterized protein</fullName>
    </submittedName>
</protein>
<proteinExistence type="predicted"/>
<evidence type="ECO:0000313" key="2">
    <source>
        <dbReference type="EMBL" id="KYC52344.1"/>
    </source>
</evidence>
<sequence>MEIKNSGLNEILETLSQFKSSIKKLEDQGVDVSALKNELNRISLKIDHYRNECSEEILPKIRKEISTDCLFLRKKIIDSLKTQIEDIIQNEIHKS</sequence>
<evidence type="ECO:0000256" key="1">
    <source>
        <dbReference type="SAM" id="Coils"/>
    </source>
</evidence>
<feature type="coiled-coil region" evidence="1">
    <location>
        <begin position="8"/>
        <end position="52"/>
    </location>
</feature>
<evidence type="ECO:0000313" key="3">
    <source>
        <dbReference type="Proteomes" id="UP000075398"/>
    </source>
</evidence>
<accession>A0A150J5U3</accession>
<dbReference type="AlphaFoldDB" id="A0A150J5U3"/>
<organism evidence="2 3">
    <name type="scientific">Candidatus Methanofastidiosum methylothiophilum</name>
    <dbReference type="NCBI Taxonomy" id="1705564"/>
    <lineage>
        <taxon>Archaea</taxon>
        <taxon>Methanobacteriati</taxon>
        <taxon>Methanobacteriota</taxon>
        <taxon>Stenosarchaea group</taxon>
        <taxon>Candidatus Methanofastidiosia</taxon>
        <taxon>Candidatus Methanofastidiosales</taxon>
        <taxon>Candidatus Methanofastidiosaceae</taxon>
        <taxon>Candidatus Methanofastidiosum</taxon>
    </lineage>
</organism>
<reference evidence="2 3" key="1">
    <citation type="journal article" date="2016" name="ISME J.">
        <title>Chasing the elusive Euryarchaeota class WSA2: genomes reveal a uniquely fastidious methyl-reducing methanogen.</title>
        <authorList>
            <person name="Nobu M.K."/>
            <person name="Narihiro T."/>
            <person name="Kuroda K."/>
            <person name="Mei R."/>
            <person name="Liu W.T."/>
        </authorList>
    </citation>
    <scope>NUCLEOTIDE SEQUENCE [LARGE SCALE GENOMIC DNA]</scope>
    <source>
        <strain evidence="2">U1lsi0528_Bin055</strain>
    </source>
</reference>
<dbReference type="Proteomes" id="UP000075398">
    <property type="component" value="Unassembled WGS sequence"/>
</dbReference>
<keyword evidence="1" id="KW-0175">Coiled coil</keyword>
<comment type="caution">
    <text evidence="2">The sequence shown here is derived from an EMBL/GenBank/DDBJ whole genome shotgun (WGS) entry which is preliminary data.</text>
</comment>
<dbReference type="EMBL" id="LNGC01000026">
    <property type="protein sequence ID" value="KYC52344.1"/>
    <property type="molecule type" value="Genomic_DNA"/>
</dbReference>